<dbReference type="GO" id="GO:0030425">
    <property type="term" value="C:dendrite"/>
    <property type="evidence" value="ECO:0007669"/>
    <property type="project" value="TreeGrafter"/>
</dbReference>
<keyword evidence="4 9" id="KW-1133">Transmembrane helix</keyword>
<accession>A0A3M6UXU0</accession>
<evidence type="ECO:0000256" key="1">
    <source>
        <dbReference type="ARBA" id="ARBA00004651"/>
    </source>
</evidence>
<reference evidence="11 12" key="1">
    <citation type="journal article" date="2018" name="Sci. Rep.">
        <title>Comparative analysis of the Pocillopora damicornis genome highlights role of immune system in coral evolution.</title>
        <authorList>
            <person name="Cunning R."/>
            <person name="Bay R.A."/>
            <person name="Gillette P."/>
            <person name="Baker A.C."/>
            <person name="Traylor-Knowles N."/>
        </authorList>
    </citation>
    <scope>NUCLEOTIDE SEQUENCE [LARGE SCALE GENOMIC DNA]</scope>
    <source>
        <strain evidence="11">RSMAS</strain>
        <tissue evidence="11">Whole animal</tissue>
    </source>
</reference>
<dbReference type="AlphaFoldDB" id="A0A3M6UXU0"/>
<evidence type="ECO:0000256" key="8">
    <source>
        <dbReference type="ARBA" id="ARBA00023224"/>
    </source>
</evidence>
<evidence type="ECO:0000313" key="12">
    <source>
        <dbReference type="Proteomes" id="UP000275408"/>
    </source>
</evidence>
<keyword evidence="8" id="KW-0807">Transducer</keyword>
<keyword evidence="2" id="KW-1003">Cell membrane</keyword>
<comment type="caution">
    <text evidence="11">The sequence shown here is derived from an EMBL/GenBank/DDBJ whole genome shotgun (WGS) entry which is preliminary data.</text>
</comment>
<evidence type="ECO:0000313" key="11">
    <source>
        <dbReference type="EMBL" id="RMX58427.1"/>
    </source>
</evidence>
<keyword evidence="5" id="KW-0297">G-protein coupled receptor</keyword>
<dbReference type="PANTHER" id="PTHR24247">
    <property type="entry name" value="5-HYDROXYTRYPTAMINE RECEPTOR"/>
    <property type="match status" value="1"/>
</dbReference>
<keyword evidence="12" id="KW-1185">Reference proteome</keyword>
<keyword evidence="6 9" id="KW-0472">Membrane</keyword>
<dbReference type="PROSITE" id="PS50262">
    <property type="entry name" value="G_PROTEIN_RECEP_F1_2"/>
    <property type="match status" value="1"/>
</dbReference>
<dbReference type="Gene3D" id="1.20.1070.10">
    <property type="entry name" value="Rhodopsin 7-helix transmembrane proteins"/>
    <property type="match status" value="1"/>
</dbReference>
<evidence type="ECO:0000256" key="4">
    <source>
        <dbReference type="ARBA" id="ARBA00022989"/>
    </source>
</evidence>
<dbReference type="OrthoDB" id="5980567at2759"/>
<feature type="transmembrane region" description="Helical" evidence="9">
    <location>
        <begin position="12"/>
        <end position="38"/>
    </location>
</feature>
<dbReference type="GO" id="GO:0004993">
    <property type="term" value="F:G protein-coupled serotonin receptor activity"/>
    <property type="evidence" value="ECO:0007669"/>
    <property type="project" value="TreeGrafter"/>
</dbReference>
<dbReference type="GO" id="GO:0007187">
    <property type="term" value="P:G protein-coupled receptor signaling pathway, coupled to cyclic nucleotide second messenger"/>
    <property type="evidence" value="ECO:0007669"/>
    <property type="project" value="TreeGrafter"/>
</dbReference>
<dbReference type="InterPro" id="IPR017452">
    <property type="entry name" value="GPCR_Rhodpsn_7TM"/>
</dbReference>
<evidence type="ECO:0000256" key="7">
    <source>
        <dbReference type="ARBA" id="ARBA00023170"/>
    </source>
</evidence>
<evidence type="ECO:0000256" key="5">
    <source>
        <dbReference type="ARBA" id="ARBA00023040"/>
    </source>
</evidence>
<dbReference type="EMBL" id="RCHS01000516">
    <property type="protein sequence ID" value="RMX58427.1"/>
    <property type="molecule type" value="Genomic_DNA"/>
</dbReference>
<name>A0A3M6UXU0_POCDA</name>
<feature type="domain" description="G-protein coupled receptors family 1 profile" evidence="10">
    <location>
        <begin position="30"/>
        <end position="87"/>
    </location>
</feature>
<dbReference type="GO" id="GO:0030594">
    <property type="term" value="F:neurotransmitter receptor activity"/>
    <property type="evidence" value="ECO:0007669"/>
    <property type="project" value="TreeGrafter"/>
</dbReference>
<sequence length="87" mass="9936">MIIILIGKYEYPILLNVIFNIGLMFTAAVGNILIIFSFMLVSSMRTTSNYVLFELALTDLCVGLIVHPLYILALYRVYKKKFLIVKS</sequence>
<keyword evidence="3 9" id="KW-0812">Transmembrane</keyword>
<comment type="subcellular location">
    <subcellularLocation>
        <location evidence="1">Cell membrane</location>
        <topology evidence="1">Multi-pass membrane protein</topology>
    </subcellularLocation>
</comment>
<organism evidence="11 12">
    <name type="scientific">Pocillopora damicornis</name>
    <name type="common">Cauliflower coral</name>
    <name type="synonym">Millepora damicornis</name>
    <dbReference type="NCBI Taxonomy" id="46731"/>
    <lineage>
        <taxon>Eukaryota</taxon>
        <taxon>Metazoa</taxon>
        <taxon>Cnidaria</taxon>
        <taxon>Anthozoa</taxon>
        <taxon>Hexacorallia</taxon>
        <taxon>Scleractinia</taxon>
        <taxon>Astrocoeniina</taxon>
        <taxon>Pocilloporidae</taxon>
        <taxon>Pocillopora</taxon>
    </lineage>
</organism>
<dbReference type="Proteomes" id="UP000275408">
    <property type="component" value="Unassembled WGS sequence"/>
</dbReference>
<dbReference type="PANTHER" id="PTHR24247:SF202">
    <property type="entry name" value="5-HYDROXYTRYPTAMINE RECEPTOR 1"/>
    <property type="match status" value="1"/>
</dbReference>
<evidence type="ECO:0000256" key="3">
    <source>
        <dbReference type="ARBA" id="ARBA00022692"/>
    </source>
</evidence>
<evidence type="ECO:0000256" key="6">
    <source>
        <dbReference type="ARBA" id="ARBA00023136"/>
    </source>
</evidence>
<feature type="transmembrane region" description="Helical" evidence="9">
    <location>
        <begin position="50"/>
        <end position="78"/>
    </location>
</feature>
<evidence type="ECO:0000259" key="10">
    <source>
        <dbReference type="PROSITE" id="PS50262"/>
    </source>
</evidence>
<keyword evidence="7" id="KW-0675">Receptor</keyword>
<proteinExistence type="predicted"/>
<dbReference type="GO" id="GO:0005886">
    <property type="term" value="C:plasma membrane"/>
    <property type="evidence" value="ECO:0007669"/>
    <property type="project" value="UniProtKB-SubCell"/>
</dbReference>
<dbReference type="GO" id="GO:0045202">
    <property type="term" value="C:synapse"/>
    <property type="evidence" value="ECO:0007669"/>
    <property type="project" value="GOC"/>
</dbReference>
<protein>
    <recommendedName>
        <fullName evidence="10">G-protein coupled receptors family 1 profile domain-containing protein</fullName>
    </recommendedName>
</protein>
<evidence type="ECO:0000256" key="2">
    <source>
        <dbReference type="ARBA" id="ARBA00022475"/>
    </source>
</evidence>
<gene>
    <name evidence="11" type="ORF">pdam_00019693</name>
</gene>
<dbReference type="GO" id="GO:0007268">
    <property type="term" value="P:chemical synaptic transmission"/>
    <property type="evidence" value="ECO:0007669"/>
    <property type="project" value="TreeGrafter"/>
</dbReference>
<evidence type="ECO:0000256" key="9">
    <source>
        <dbReference type="SAM" id="Phobius"/>
    </source>
</evidence>
<dbReference type="SUPFAM" id="SSF81321">
    <property type="entry name" value="Family A G protein-coupled receptor-like"/>
    <property type="match status" value="1"/>
</dbReference>